<dbReference type="Proteomes" id="UP000591929">
    <property type="component" value="Unassembled WGS sequence"/>
</dbReference>
<evidence type="ECO:0000313" key="5">
    <source>
        <dbReference type="Proteomes" id="UP000591929"/>
    </source>
</evidence>
<dbReference type="Gene3D" id="3.40.640.10">
    <property type="entry name" value="Type I PLP-dependent aspartate aminotransferase-like (Major domain)"/>
    <property type="match status" value="1"/>
</dbReference>
<proteinExistence type="inferred from homology"/>
<dbReference type="RefSeq" id="WP_185376041.1">
    <property type="nucleotide sequence ID" value="NZ_JAARPL010000002.1"/>
</dbReference>
<keyword evidence="4" id="KW-0808">Transferase</keyword>
<evidence type="ECO:0000313" key="4">
    <source>
        <dbReference type="EMBL" id="MBC1371329.1"/>
    </source>
</evidence>
<evidence type="ECO:0000256" key="2">
    <source>
        <dbReference type="PIRSR" id="PIRSR000390-2"/>
    </source>
</evidence>
<dbReference type="PIRSF" id="PIRSF000390">
    <property type="entry name" value="PLP_StrS"/>
    <property type="match status" value="1"/>
</dbReference>
<dbReference type="InterPro" id="IPR015421">
    <property type="entry name" value="PyrdxlP-dep_Trfase_major"/>
</dbReference>
<dbReference type="InterPro" id="IPR000653">
    <property type="entry name" value="DegT/StrS_aminotransferase"/>
</dbReference>
<keyword evidence="2 3" id="KW-0663">Pyridoxal phosphate</keyword>
<dbReference type="EMBL" id="JAARPL010000002">
    <property type="protein sequence ID" value="MBC1371329.1"/>
    <property type="molecule type" value="Genomic_DNA"/>
</dbReference>
<dbReference type="AlphaFoldDB" id="A0A841XVK8"/>
<dbReference type="GO" id="GO:0000271">
    <property type="term" value="P:polysaccharide biosynthetic process"/>
    <property type="evidence" value="ECO:0007669"/>
    <property type="project" value="TreeGrafter"/>
</dbReference>
<gene>
    <name evidence="4" type="ORF">HB847_03025</name>
</gene>
<dbReference type="InterPro" id="IPR015424">
    <property type="entry name" value="PyrdxlP-dep_Trfase"/>
</dbReference>
<organism evidence="4 5">
    <name type="scientific">Listeria booriae</name>
    <dbReference type="NCBI Taxonomy" id="1552123"/>
    <lineage>
        <taxon>Bacteria</taxon>
        <taxon>Bacillati</taxon>
        <taxon>Bacillota</taxon>
        <taxon>Bacilli</taxon>
        <taxon>Bacillales</taxon>
        <taxon>Listeriaceae</taxon>
        <taxon>Listeria</taxon>
    </lineage>
</organism>
<dbReference type="Gene3D" id="3.90.1150.10">
    <property type="entry name" value="Aspartate Aminotransferase, domain 1"/>
    <property type="match status" value="1"/>
</dbReference>
<dbReference type="PANTHER" id="PTHR30244">
    <property type="entry name" value="TRANSAMINASE"/>
    <property type="match status" value="1"/>
</dbReference>
<dbReference type="InterPro" id="IPR015422">
    <property type="entry name" value="PyrdxlP-dep_Trfase_small"/>
</dbReference>
<name>A0A841XVK8_9LIST</name>
<dbReference type="Pfam" id="PF01041">
    <property type="entry name" value="DegT_DnrJ_EryC1"/>
    <property type="match status" value="1"/>
</dbReference>
<dbReference type="PANTHER" id="PTHR30244:SF34">
    <property type="entry name" value="DTDP-4-AMINO-4,6-DIDEOXYGALACTOSE TRANSAMINASE"/>
    <property type="match status" value="1"/>
</dbReference>
<feature type="active site" description="Proton acceptor" evidence="1">
    <location>
        <position position="189"/>
    </location>
</feature>
<sequence>MKKYLLSPPHMSGKEQRYINEAFESNWIAPSGPHLTRFERELAEYHDVEDCVATSSGTSAIHLALRLLDVKQGDTVFCSSFTFIASINPAIYLGATPVFIDSEPLTWGMCPDSLELALKEAKHQNRLPKAIIVVHLYGQSAQIEALLEIATAYGVPIVEDAAESLGAEYNGKKLGTFGEFGIFSFNGNKIITTSGGGALIGKSAVAIEHARFLSSQAKEDKPYYHHKEVGYNYRLSNVLAGIGIAQFAVLDKRIRKKRAIFNLYQHNFQKEEGITFMPEQSFSFGNRWLTTCTTNKSIQDKHLYQLVKQGIEVRRLWKPLHTQPVFKDCSFYKLEKKAVSESLYEHGLCLPSGTMLTITDIDWISGQLRKELLN</sequence>
<dbReference type="CDD" id="cd00616">
    <property type="entry name" value="AHBA_syn"/>
    <property type="match status" value="1"/>
</dbReference>
<feature type="modified residue" description="N6-(pyridoxal phosphate)lysine" evidence="2">
    <location>
        <position position="189"/>
    </location>
</feature>
<dbReference type="GO" id="GO:0008483">
    <property type="term" value="F:transaminase activity"/>
    <property type="evidence" value="ECO:0007669"/>
    <property type="project" value="UniProtKB-KW"/>
</dbReference>
<evidence type="ECO:0000256" key="1">
    <source>
        <dbReference type="PIRSR" id="PIRSR000390-1"/>
    </source>
</evidence>
<protein>
    <submittedName>
        <fullName evidence="4">Aminotransferase class I/II-fold pyridoxal phosphate-dependent enzyme</fullName>
    </submittedName>
</protein>
<dbReference type="GO" id="GO:0030170">
    <property type="term" value="F:pyridoxal phosphate binding"/>
    <property type="evidence" value="ECO:0007669"/>
    <property type="project" value="TreeGrafter"/>
</dbReference>
<comment type="caution">
    <text evidence="4">The sequence shown here is derived from an EMBL/GenBank/DDBJ whole genome shotgun (WGS) entry which is preliminary data.</text>
</comment>
<reference evidence="4 5" key="1">
    <citation type="submission" date="2020-03" db="EMBL/GenBank/DDBJ databases">
        <title>Soil Listeria distribution.</title>
        <authorList>
            <person name="Liao J."/>
            <person name="Wiedmann M."/>
        </authorList>
    </citation>
    <scope>NUCLEOTIDE SEQUENCE [LARGE SCALE GENOMIC DNA]</scope>
    <source>
        <strain evidence="4 5">FSL L7-1681</strain>
    </source>
</reference>
<comment type="similarity">
    <text evidence="3">Belongs to the DegT/DnrJ/EryC1 family.</text>
</comment>
<evidence type="ECO:0000256" key="3">
    <source>
        <dbReference type="RuleBase" id="RU004508"/>
    </source>
</evidence>
<accession>A0A841XVK8</accession>
<dbReference type="SUPFAM" id="SSF53383">
    <property type="entry name" value="PLP-dependent transferases"/>
    <property type="match status" value="1"/>
</dbReference>
<keyword evidence="4" id="KW-0032">Aminotransferase</keyword>